<keyword evidence="17" id="KW-0808">Transferase</keyword>
<dbReference type="GO" id="GO:0009252">
    <property type="term" value="P:peptidoglycan biosynthetic process"/>
    <property type="evidence" value="ECO:0007669"/>
    <property type="project" value="UniProtKB-KW"/>
</dbReference>
<dbReference type="STRING" id="1855283.SAMN05216382_0076"/>
<keyword evidence="4" id="KW-0997">Cell inner membrane</keyword>
<dbReference type="Gene3D" id="3.90.1310.10">
    <property type="entry name" value="Penicillin-binding protein 2a (Domain 2)"/>
    <property type="match status" value="1"/>
</dbReference>
<keyword evidence="7" id="KW-0812">Transmembrane</keyword>
<dbReference type="Pfam" id="PF03717">
    <property type="entry name" value="PBP_dimer"/>
    <property type="match status" value="1"/>
</dbReference>
<gene>
    <name evidence="17" type="ORF">SAMN05216382_0076</name>
</gene>
<keyword evidence="3" id="KW-1003">Cell membrane</keyword>
<evidence type="ECO:0000256" key="7">
    <source>
        <dbReference type="ARBA" id="ARBA00022692"/>
    </source>
</evidence>
<dbReference type="PANTHER" id="PTHR30627">
    <property type="entry name" value="PEPTIDOGLYCAN D,D-TRANSPEPTIDASE"/>
    <property type="match status" value="1"/>
</dbReference>
<dbReference type="GO" id="GO:0009002">
    <property type="term" value="F:serine-type D-Ala-D-Ala carboxypeptidase activity"/>
    <property type="evidence" value="ECO:0007669"/>
    <property type="project" value="InterPro"/>
</dbReference>
<keyword evidence="5" id="KW-0121">Carboxypeptidase</keyword>
<dbReference type="InterPro" id="IPR012338">
    <property type="entry name" value="Beta-lactam/transpept-like"/>
</dbReference>
<evidence type="ECO:0000256" key="3">
    <source>
        <dbReference type="ARBA" id="ARBA00022475"/>
    </source>
</evidence>
<evidence type="ECO:0000256" key="12">
    <source>
        <dbReference type="ARBA" id="ARBA00023136"/>
    </source>
</evidence>
<keyword evidence="12" id="KW-0472">Membrane</keyword>
<feature type="compositionally biased region" description="Polar residues" evidence="14">
    <location>
        <begin position="705"/>
        <end position="714"/>
    </location>
</feature>
<dbReference type="AlphaFoldDB" id="A0A1H7FT75"/>
<keyword evidence="9" id="KW-0133">Cell shape</keyword>
<evidence type="ECO:0000313" key="17">
    <source>
        <dbReference type="EMBL" id="SEK26555.1"/>
    </source>
</evidence>
<sequence length="714" mass="77416">MSFRGPRVLTESMQAFSFSRRAWLLGAGQLGVGAVLVGRMAWLSVAENERYNLLSESNRVNNTMIPPRRGWIVDRHGQPIANNRTDFRVDLIPDRIVDKDATLAALRKLLALTDEDMLRIEADLKKAAGFQPVPVAENIDWERFAAVYVRQPEMPGVAPTRGFARNYPAGAAVAHLTGYVGAPTAEQYRATRDPLLVTPGFKLGKDGLEKTLEPLLRGKAGAKRVEVTARGKLVQELATRKDEPGRTVRLTIDAGLQEYAARRLGTNSGSCVVFDCLSGEMLAMVSMPAYDPNSFSEGISHLEWDMLSKDDHVPLMNKVTQGLYPPGSTVKPMNGLALMAAGVNPNERVFCSGAMRLGTSVFHCHKRGGHGPLDLKNAIMQSCDIYFYEMVRRVGYDKIAPVARALGLGQKFDLPFATQRYGTVPDSAWKQHKYNKAWTAADSVNASIGQGYVLANPLQLAVMAARMASGKALVPTILRDPFKPAAQPLAIDPDHFRIIREAMNGVVNLGGTGGAARMQVPGVGLAAKTGTAQVRRITMAERRSGVLKNGQLPFKLRDHALLVCFAPYDNPRYAAAVVLEHNGHTVRNLDAPLIGRDIMTYMFDRERAMKSLAEVEPTWGGDIRTRMAAQEAAYRAAHTTPPAQAAATETDAPAPTEARAVEAATDIQNESQAAVERDIANGAGPAQTGSPEPDTDASRIDPPAVTSTTAQPPR</sequence>
<dbReference type="GO" id="GO:0071972">
    <property type="term" value="F:peptidoglycan L,D-transpeptidase activity"/>
    <property type="evidence" value="ECO:0007669"/>
    <property type="project" value="TreeGrafter"/>
</dbReference>
<evidence type="ECO:0000256" key="5">
    <source>
        <dbReference type="ARBA" id="ARBA00022645"/>
    </source>
</evidence>
<keyword evidence="11" id="KW-1133">Transmembrane helix</keyword>
<evidence type="ECO:0000256" key="14">
    <source>
        <dbReference type="SAM" id="MobiDB-lite"/>
    </source>
</evidence>
<dbReference type="InterPro" id="IPR001460">
    <property type="entry name" value="PCN-bd_Tpept"/>
</dbReference>
<dbReference type="GO" id="GO:0071555">
    <property type="term" value="P:cell wall organization"/>
    <property type="evidence" value="ECO:0007669"/>
    <property type="project" value="UniProtKB-KW"/>
</dbReference>
<dbReference type="OrthoDB" id="9766847at2"/>
<evidence type="ECO:0000256" key="8">
    <source>
        <dbReference type="ARBA" id="ARBA00022801"/>
    </source>
</evidence>
<dbReference type="SUPFAM" id="SSF56601">
    <property type="entry name" value="beta-lactamase/transpeptidase-like"/>
    <property type="match status" value="1"/>
</dbReference>
<comment type="subcellular location">
    <subcellularLocation>
        <location evidence="2">Cell membrane</location>
    </subcellularLocation>
    <subcellularLocation>
        <location evidence="1">Membrane</location>
        <topology evidence="1">Single-pass membrane protein</topology>
    </subcellularLocation>
</comment>
<dbReference type="InterPro" id="IPR036138">
    <property type="entry name" value="PBP_dimer_sf"/>
</dbReference>
<dbReference type="InterPro" id="IPR050515">
    <property type="entry name" value="Beta-lactam/transpept"/>
</dbReference>
<dbReference type="Pfam" id="PF00905">
    <property type="entry name" value="Transpeptidase"/>
    <property type="match status" value="1"/>
</dbReference>
<dbReference type="PANTHER" id="PTHR30627:SF2">
    <property type="entry name" value="PEPTIDOGLYCAN D,D-TRANSPEPTIDASE MRDA"/>
    <property type="match status" value="1"/>
</dbReference>
<dbReference type="RefSeq" id="WP_093002255.1">
    <property type="nucleotide sequence ID" value="NZ_FNZZ01000001.1"/>
</dbReference>
<feature type="region of interest" description="Disordered" evidence="14">
    <location>
        <begin position="637"/>
        <end position="714"/>
    </location>
</feature>
<dbReference type="GO" id="GO:0006508">
    <property type="term" value="P:proteolysis"/>
    <property type="evidence" value="ECO:0007669"/>
    <property type="project" value="UniProtKB-KW"/>
</dbReference>
<evidence type="ECO:0000256" key="11">
    <source>
        <dbReference type="ARBA" id="ARBA00022989"/>
    </source>
</evidence>
<dbReference type="GO" id="GO:0008360">
    <property type="term" value="P:regulation of cell shape"/>
    <property type="evidence" value="ECO:0007669"/>
    <property type="project" value="UniProtKB-KW"/>
</dbReference>
<protein>
    <submittedName>
        <fullName evidence="17">Peptidoglycan glycosyltransferase</fullName>
    </submittedName>
</protein>
<evidence type="ECO:0000256" key="6">
    <source>
        <dbReference type="ARBA" id="ARBA00022670"/>
    </source>
</evidence>
<dbReference type="Proteomes" id="UP000199214">
    <property type="component" value="Unassembled WGS sequence"/>
</dbReference>
<feature type="domain" description="Penicillin-binding protein dimerisation" evidence="16">
    <location>
        <begin position="65"/>
        <end position="236"/>
    </location>
</feature>
<keyword evidence="18" id="KW-1185">Reference proteome</keyword>
<dbReference type="GO" id="GO:0005886">
    <property type="term" value="C:plasma membrane"/>
    <property type="evidence" value="ECO:0007669"/>
    <property type="project" value="UniProtKB-SubCell"/>
</dbReference>
<keyword evidence="8" id="KW-0378">Hydrolase</keyword>
<organism evidence="17 18">
    <name type="scientific">Sphingomonas palmae</name>
    <dbReference type="NCBI Taxonomy" id="1855283"/>
    <lineage>
        <taxon>Bacteria</taxon>
        <taxon>Pseudomonadati</taxon>
        <taxon>Pseudomonadota</taxon>
        <taxon>Alphaproteobacteria</taxon>
        <taxon>Sphingomonadales</taxon>
        <taxon>Sphingomonadaceae</taxon>
        <taxon>Sphingomonas</taxon>
    </lineage>
</organism>
<dbReference type="EMBL" id="FNZZ01000001">
    <property type="protein sequence ID" value="SEK26555.1"/>
    <property type="molecule type" value="Genomic_DNA"/>
</dbReference>
<evidence type="ECO:0000259" key="15">
    <source>
        <dbReference type="Pfam" id="PF00905"/>
    </source>
</evidence>
<keyword evidence="10" id="KW-0573">Peptidoglycan synthesis</keyword>
<proteinExistence type="predicted"/>
<dbReference type="GO" id="GO:0008658">
    <property type="term" value="F:penicillin binding"/>
    <property type="evidence" value="ECO:0007669"/>
    <property type="project" value="InterPro"/>
</dbReference>
<evidence type="ECO:0000259" key="16">
    <source>
        <dbReference type="Pfam" id="PF03717"/>
    </source>
</evidence>
<reference evidence="18" key="1">
    <citation type="submission" date="2016-10" db="EMBL/GenBank/DDBJ databases">
        <authorList>
            <person name="Varghese N."/>
            <person name="Submissions S."/>
        </authorList>
    </citation>
    <scope>NUCLEOTIDE SEQUENCE [LARGE SCALE GENOMIC DNA]</scope>
    <source>
        <strain evidence="18">JS21-1</strain>
    </source>
</reference>
<evidence type="ECO:0000256" key="9">
    <source>
        <dbReference type="ARBA" id="ARBA00022960"/>
    </source>
</evidence>
<name>A0A1H7FT75_9SPHN</name>
<dbReference type="GO" id="GO:0016740">
    <property type="term" value="F:transferase activity"/>
    <property type="evidence" value="ECO:0007669"/>
    <property type="project" value="UniProtKB-KW"/>
</dbReference>
<feature type="domain" description="Penicillin-binding protein transpeptidase" evidence="15">
    <location>
        <begin position="269"/>
        <end position="599"/>
    </location>
</feature>
<evidence type="ECO:0000256" key="2">
    <source>
        <dbReference type="ARBA" id="ARBA00004236"/>
    </source>
</evidence>
<evidence type="ECO:0000256" key="1">
    <source>
        <dbReference type="ARBA" id="ARBA00004167"/>
    </source>
</evidence>
<dbReference type="Gene3D" id="3.30.1390.30">
    <property type="entry name" value="Penicillin-binding protein 2a, domain 3"/>
    <property type="match status" value="1"/>
</dbReference>
<feature type="compositionally biased region" description="Low complexity" evidence="14">
    <location>
        <begin position="637"/>
        <end position="658"/>
    </location>
</feature>
<evidence type="ECO:0000256" key="4">
    <source>
        <dbReference type="ARBA" id="ARBA00022519"/>
    </source>
</evidence>
<dbReference type="SUPFAM" id="SSF56519">
    <property type="entry name" value="Penicillin binding protein dimerisation domain"/>
    <property type="match status" value="1"/>
</dbReference>
<dbReference type="NCBIfam" id="TIGR03423">
    <property type="entry name" value="pbp2_mrdA"/>
    <property type="match status" value="1"/>
</dbReference>
<dbReference type="Gene3D" id="3.40.710.10">
    <property type="entry name" value="DD-peptidase/beta-lactamase superfamily"/>
    <property type="match status" value="1"/>
</dbReference>
<evidence type="ECO:0000256" key="13">
    <source>
        <dbReference type="ARBA" id="ARBA00023316"/>
    </source>
</evidence>
<evidence type="ECO:0000313" key="18">
    <source>
        <dbReference type="Proteomes" id="UP000199214"/>
    </source>
</evidence>
<accession>A0A1H7FT75</accession>
<keyword evidence="6" id="KW-0645">Protease</keyword>
<keyword evidence="13" id="KW-0961">Cell wall biogenesis/degradation</keyword>
<evidence type="ECO:0000256" key="10">
    <source>
        <dbReference type="ARBA" id="ARBA00022984"/>
    </source>
</evidence>
<dbReference type="InterPro" id="IPR005311">
    <property type="entry name" value="PBP_dimer"/>
</dbReference>
<dbReference type="InterPro" id="IPR017790">
    <property type="entry name" value="Penicillin-binding_protein_2"/>
</dbReference>